<feature type="active site" description="Proton acceptor" evidence="6">
    <location>
        <position position="52"/>
    </location>
</feature>
<evidence type="ECO:0000313" key="13">
    <source>
        <dbReference type="Proteomes" id="UP000365824"/>
    </source>
</evidence>
<evidence type="ECO:0000313" key="8">
    <source>
        <dbReference type="EMBL" id="KAA3931395.1"/>
    </source>
</evidence>
<dbReference type="RefSeq" id="WP_008646550.1">
    <property type="nucleotide sequence ID" value="NZ_CAXSRA010000004.1"/>
</dbReference>
<evidence type="ECO:0000313" key="14">
    <source>
        <dbReference type="Proteomes" id="UP000435985"/>
    </source>
</evidence>
<feature type="site" description="Important for catalytic activity, responsible for pKa modulation of the active site Glu and correct orientation of both the proton donor and substrate" evidence="7">
    <location>
        <position position="164"/>
    </location>
</feature>
<feature type="active site" description="Proton donor" evidence="6">
    <location>
        <position position="221"/>
    </location>
</feature>
<protein>
    <submittedName>
        <fullName evidence="9">Family 43 glycosylhydrolase</fullName>
    </submittedName>
</protein>
<sequence length="354" mass="39538">MLYLQHTITLGIFSLLTWGCGNSDKQKGEAEQAPLADKVWYSNPVIDSDNPDPTVIKAEDGYFYLYATGGNTWIHKSKDLVHWTYVGGAYEDDKKPSWEPEAGIWAPDINYINGKYVMYYSLSKWGGGATCGIGVSVSDKPEGPFTDQGKLFRSNEIDVHNSIDPFYIEDNGKKYLFWGSWYGIWGIELTEDGLGLKGGIENAKATKIQVAANTGGTNAYEGSYILKRGKYYYLFCSTGTCCDGANSTYQTVVCRSTELFGPYLNKSGDNMNDNKHEVLIHRNDAFLGTGHNAEIVQDDEGKDWIIYHAYRTADPSLGRVVLLDRVYWDDDDWPYLVGDGPVVKAEAPTFKKSK</sequence>
<evidence type="ECO:0000256" key="1">
    <source>
        <dbReference type="ARBA" id="ARBA00004834"/>
    </source>
</evidence>
<dbReference type="InterPro" id="IPR006710">
    <property type="entry name" value="Glyco_hydro_43"/>
</dbReference>
<evidence type="ECO:0000313" key="9">
    <source>
        <dbReference type="EMBL" id="KAA4664532.1"/>
    </source>
</evidence>
<comment type="pathway">
    <text evidence="1 5">Glycan metabolism; L-arabinan degradation.</text>
</comment>
<keyword evidence="3 5" id="KW-0378">Hydrolase</keyword>
<dbReference type="Proteomes" id="UP001219389">
    <property type="component" value="Unassembled WGS sequence"/>
</dbReference>
<reference evidence="10" key="5">
    <citation type="submission" date="2022-10" db="EMBL/GenBank/DDBJ databases">
        <title>Human gut microbiome strain richness.</title>
        <authorList>
            <person name="Chen-Liaw A."/>
        </authorList>
    </citation>
    <scope>NUCLEOTIDE SEQUENCE</scope>
    <source>
        <strain evidence="10">BSD2780120875st1_E1_BSD2780120875_150330</strain>
    </source>
</reference>
<reference evidence="12" key="1">
    <citation type="journal article" date="2018" name="J. Anim. Genet.">
        <title>Acquired interbacterial defense systems protect against interspecies antagonism in the human gut microbiome.</title>
        <authorList>
            <person name="Ross B.D."/>
            <person name="Verster A.J."/>
            <person name="Radey M.C."/>
            <person name="Schmidtke D.T."/>
            <person name="Pope C.E."/>
            <person name="Hoffman L.R."/>
            <person name="Hajjar A."/>
            <person name="Peterson S.B."/>
            <person name="Borenstein E."/>
            <person name="Mougous J."/>
        </authorList>
    </citation>
    <scope>NUCLEOTIDE SEQUENCE [LARGE SCALE GENOMIC DNA]</scope>
    <source>
        <strain evidence="12">3725 D1 iv</strain>
    </source>
</reference>
<dbReference type="PANTHER" id="PTHR43301:SF3">
    <property type="entry name" value="ARABINAN ENDO-1,5-ALPHA-L-ARABINOSIDASE A-RELATED"/>
    <property type="match status" value="1"/>
</dbReference>
<evidence type="ECO:0000256" key="2">
    <source>
        <dbReference type="ARBA" id="ARBA00009865"/>
    </source>
</evidence>
<dbReference type="Gene3D" id="2.115.10.20">
    <property type="entry name" value="Glycosyl hydrolase domain, family 43"/>
    <property type="match status" value="1"/>
</dbReference>
<evidence type="ECO:0000313" key="11">
    <source>
        <dbReference type="EMBL" id="QDM10246.1"/>
    </source>
</evidence>
<dbReference type="EMBL" id="JAQNZF010000006">
    <property type="protein sequence ID" value="MDC2741875.1"/>
    <property type="molecule type" value="Genomic_DNA"/>
</dbReference>
<reference evidence="11" key="4">
    <citation type="submission" date="2019-07" db="EMBL/GenBank/DDBJ databases">
        <authorList>
            <person name="Ross B.D."/>
            <person name="Verster A.J."/>
            <person name="Radey M.C."/>
            <person name="Schmidtke D.T."/>
            <person name="Pope C.E."/>
            <person name="Hoffman L.R."/>
            <person name="Hajjar A."/>
            <person name="Peterson S.B."/>
            <person name="Borenstein E."/>
            <person name="Mougous J.D."/>
        </authorList>
    </citation>
    <scope>NUCLEOTIDE SEQUENCE</scope>
    <source>
        <strain evidence="11">3725 D1 iv</strain>
    </source>
</reference>
<evidence type="ECO:0000256" key="3">
    <source>
        <dbReference type="ARBA" id="ARBA00022801"/>
    </source>
</evidence>
<dbReference type="InterPro" id="IPR050727">
    <property type="entry name" value="GH43_arabinanases"/>
</dbReference>
<dbReference type="SUPFAM" id="SSF75005">
    <property type="entry name" value="Arabinanase/levansucrase/invertase"/>
    <property type="match status" value="1"/>
</dbReference>
<dbReference type="InterPro" id="IPR016840">
    <property type="entry name" value="Glyco_hydro_43_endo_a_Ara-ase"/>
</dbReference>
<evidence type="ECO:0000256" key="7">
    <source>
        <dbReference type="PIRSR" id="PIRSR026534-3"/>
    </source>
</evidence>
<reference evidence="11" key="2">
    <citation type="journal article" date="2018" name="Nature">
        <title>Human gut bacteria contain acquired interbacterial defence systems.</title>
        <authorList>
            <person name="Ross B.D."/>
            <person name="Verster A.J."/>
            <person name="Radey M.C."/>
            <person name="Schmidtke D.T."/>
            <person name="Pope C.E."/>
            <person name="Hoffman L.R."/>
            <person name="Hajjar A."/>
            <person name="Peterson S.B."/>
            <person name="Borenstein E."/>
            <person name="Mougous J."/>
        </authorList>
    </citation>
    <scope>NUCLEOTIDE SEQUENCE</scope>
    <source>
        <strain evidence="11">3725 D1 iv</strain>
    </source>
</reference>
<name>A0A139KU69_BACOV</name>
<dbReference type="EMBL" id="CP041395">
    <property type="protein sequence ID" value="QDM10246.1"/>
    <property type="molecule type" value="Genomic_DNA"/>
</dbReference>
<evidence type="ECO:0000256" key="4">
    <source>
        <dbReference type="ARBA" id="ARBA00023295"/>
    </source>
</evidence>
<dbReference type="EMBL" id="VWLB01000001">
    <property type="protein sequence ID" value="KAA3931395.1"/>
    <property type="molecule type" value="Genomic_DNA"/>
</dbReference>
<dbReference type="UniPathway" id="UPA00667"/>
<proteinExistence type="inferred from homology"/>
<evidence type="ECO:0000313" key="10">
    <source>
        <dbReference type="EMBL" id="MDC2741875.1"/>
    </source>
</evidence>
<comment type="similarity">
    <text evidence="2 5">Belongs to the glycosyl hydrolase 43 family.</text>
</comment>
<dbReference type="InterPro" id="IPR023296">
    <property type="entry name" value="Glyco_hydro_beta-prop_sf"/>
</dbReference>
<accession>A0A139KU69</accession>
<evidence type="ECO:0000256" key="6">
    <source>
        <dbReference type="PIRSR" id="PIRSR026534-1"/>
    </source>
</evidence>
<dbReference type="EMBL" id="VWFO01000010">
    <property type="protein sequence ID" value="KAA4664532.1"/>
    <property type="molecule type" value="Genomic_DNA"/>
</dbReference>
<organism evidence="9 14">
    <name type="scientific">Bacteroides ovatus</name>
    <dbReference type="NCBI Taxonomy" id="28116"/>
    <lineage>
        <taxon>Bacteria</taxon>
        <taxon>Pseudomonadati</taxon>
        <taxon>Bacteroidota</taxon>
        <taxon>Bacteroidia</taxon>
        <taxon>Bacteroidales</taxon>
        <taxon>Bacteroidaceae</taxon>
        <taxon>Bacteroides</taxon>
    </lineage>
</organism>
<dbReference type="PIRSF" id="PIRSF026534">
    <property type="entry name" value="Endo_alpha-L-arabinosidase"/>
    <property type="match status" value="1"/>
</dbReference>
<dbReference type="CDD" id="cd18616">
    <property type="entry name" value="GH43_ABN-like"/>
    <property type="match status" value="1"/>
</dbReference>
<dbReference type="Pfam" id="PF04616">
    <property type="entry name" value="Glyco_hydro_43"/>
    <property type="match status" value="1"/>
</dbReference>
<keyword evidence="4 5" id="KW-0326">Glycosidase</keyword>
<gene>
    <name evidence="11" type="ORF">DYI28_16950</name>
    <name evidence="9" type="ORF">F3B98_10595</name>
    <name evidence="8" type="ORF">F3F25_00260</name>
    <name evidence="10" type="ORF">PO382_06525</name>
</gene>
<dbReference type="GO" id="GO:0031222">
    <property type="term" value="P:arabinan catabolic process"/>
    <property type="evidence" value="ECO:0007669"/>
    <property type="project" value="UniProtKB-UniPathway"/>
</dbReference>
<evidence type="ECO:0000313" key="12">
    <source>
        <dbReference type="Proteomes" id="UP000318823"/>
    </source>
</evidence>
<feature type="site" description="Important for substrate recognition" evidence="7">
    <location>
        <position position="291"/>
    </location>
</feature>
<dbReference type="GO" id="GO:0046558">
    <property type="term" value="F:arabinan endo-1,5-alpha-L-arabinosidase activity"/>
    <property type="evidence" value="ECO:0007669"/>
    <property type="project" value="InterPro"/>
</dbReference>
<dbReference type="Proteomes" id="UP000318823">
    <property type="component" value="Chromosome"/>
</dbReference>
<evidence type="ECO:0000256" key="5">
    <source>
        <dbReference type="PIRNR" id="PIRNR026534"/>
    </source>
</evidence>
<reference evidence="13 14" key="3">
    <citation type="journal article" date="2019" name="Nat. Med.">
        <title>A library of human gut bacterial isolates paired with longitudinal multiomics data enables mechanistic microbiome research.</title>
        <authorList>
            <person name="Poyet M."/>
            <person name="Groussin M."/>
            <person name="Gibbons S.M."/>
            <person name="Avila-Pacheco J."/>
            <person name="Jiang X."/>
            <person name="Kearney S.M."/>
            <person name="Perrotta A.R."/>
            <person name="Berdy B."/>
            <person name="Zhao S."/>
            <person name="Lieberman T.D."/>
            <person name="Swanson P.K."/>
            <person name="Smith M."/>
            <person name="Roesemann S."/>
            <person name="Alexander J.E."/>
            <person name="Rich S.A."/>
            <person name="Livny J."/>
            <person name="Vlamakis H."/>
            <person name="Clish C."/>
            <person name="Bullock K."/>
            <person name="Deik A."/>
            <person name="Scott J."/>
            <person name="Pierce K.A."/>
            <person name="Xavier R.J."/>
            <person name="Alm E.J."/>
        </authorList>
    </citation>
    <scope>NUCLEOTIDE SEQUENCE [LARGE SCALE GENOMIC DNA]</scope>
    <source>
        <strain evidence="9 14">BIOML-A14</strain>
        <strain evidence="8 13">BIOML-A160</strain>
    </source>
</reference>
<dbReference type="Proteomes" id="UP000365824">
    <property type="component" value="Unassembled WGS sequence"/>
</dbReference>
<dbReference type="Proteomes" id="UP000435985">
    <property type="component" value="Unassembled WGS sequence"/>
</dbReference>
<dbReference type="PANTHER" id="PTHR43301">
    <property type="entry name" value="ARABINAN ENDO-1,5-ALPHA-L-ARABINOSIDASE"/>
    <property type="match status" value="1"/>
</dbReference>
<dbReference type="AlphaFoldDB" id="A0A139KU69"/>